<dbReference type="InterPro" id="IPR019150">
    <property type="entry name" value="Vesicle_transport_protein_Use1"/>
</dbReference>
<reference evidence="19" key="1">
    <citation type="journal article" date="2020" name="PLoS Negl. Trop. Dis.">
        <title>High-quality nuclear genome for Sarcoptes scabiei-A critical resource for a neglected parasite.</title>
        <authorList>
            <person name="Korhonen P.K."/>
            <person name="Gasser R.B."/>
            <person name="Ma G."/>
            <person name="Wang T."/>
            <person name="Stroehlein A.J."/>
            <person name="Young N.D."/>
            <person name="Ang C.S."/>
            <person name="Fernando D.D."/>
            <person name="Lu H.C."/>
            <person name="Taylor S."/>
            <person name="Reynolds S.L."/>
            <person name="Mofiz E."/>
            <person name="Najaraj S.H."/>
            <person name="Gowda H."/>
            <person name="Madugundu A."/>
            <person name="Renuse S."/>
            <person name="Holt D."/>
            <person name="Pandey A."/>
            <person name="Papenfuss A.T."/>
            <person name="Fischer K."/>
        </authorList>
    </citation>
    <scope>NUCLEOTIDE SEQUENCE [LARGE SCALE GENOMIC DNA]</scope>
</reference>
<dbReference type="GO" id="GO:0016192">
    <property type="term" value="P:vesicle-mediated transport"/>
    <property type="evidence" value="ECO:0007669"/>
    <property type="project" value="UniProtKB-KW"/>
</dbReference>
<reference evidence="17" key="2">
    <citation type="submission" date="2020-01" db="EMBL/GenBank/DDBJ databases">
        <authorList>
            <person name="Korhonen P.K.K."/>
            <person name="Guangxu M.G."/>
            <person name="Wang T.W."/>
            <person name="Stroehlein A.J.S."/>
            <person name="Young N.D."/>
            <person name="Ang C.-S.A."/>
            <person name="Fernando D.W.F."/>
            <person name="Lu H.L."/>
            <person name="Taylor S.T."/>
            <person name="Ehtesham M.E.M."/>
            <person name="Najaraj S.H.N."/>
            <person name="Harsha G.H.G."/>
            <person name="Madugundu A.M."/>
            <person name="Renuse S.R."/>
            <person name="Holt D.H."/>
            <person name="Pandey A.P."/>
            <person name="Papenfuss A.P."/>
            <person name="Gasser R.B.G."/>
            <person name="Fischer K.F."/>
        </authorList>
    </citation>
    <scope>NUCLEOTIDE SEQUENCE</scope>
    <source>
        <strain evidence="17">SSS_KF_BRIS2020</strain>
    </source>
</reference>
<evidence type="ECO:0000313" key="19">
    <source>
        <dbReference type="Proteomes" id="UP000070412"/>
    </source>
</evidence>
<dbReference type="OrthoDB" id="93876at2759"/>
<evidence type="ECO:0000256" key="9">
    <source>
        <dbReference type="ARBA" id="ARBA00022989"/>
    </source>
</evidence>
<dbReference type="InterPro" id="IPR004012">
    <property type="entry name" value="Run_dom"/>
</dbReference>
<feature type="transmembrane region" description="Helical" evidence="14">
    <location>
        <begin position="214"/>
        <end position="237"/>
    </location>
</feature>
<dbReference type="GO" id="GO:0005789">
    <property type="term" value="C:endoplasmic reticulum membrane"/>
    <property type="evidence" value="ECO:0007669"/>
    <property type="project" value="UniProtKB-SubCell"/>
</dbReference>
<sequence length="855" mass="100801">MIDLKCKNHINILNLMSKIEERFKNQPDWRVEQYLKSLLQMLNEEECKNGKLTDELIAVQMKAKFFNSLLEAKTKKNLLEQYDAINKLSHNFIEINNHHPVQTTKTIHLTEIANYEKRIRDQLFQKNENKYRKFRDERKYDDIIKYHQLLQDQVTTEMVDLVRNLKQNCVTSNEIVKKDTELLEKTNTSTDVIVSNLKQNTDKIREFASMACEYWLWISLFIVTFTFLFMVIFIRLFPKSSQQQIITISFLLRRMMSLKIDYDLNDEHCRRKHVLLQQFDDIVDQCQNRFSNRYELATETSESVAKLCSIIEIILSYGLKTSRKNPIKQKFLGQIFSDKNEITIWNFIILFLTEHEAERFSTLRNVHTDIGSARSWIRNSLNEHSLEKYCSMFYDDKLEYRKKYFQEWAILLDEDLKSRLLSLARRLNSILFALEIDVASLDLETSSTKKFYNPDEIDRQSISTSKHEDDFGKSVQKNVKTLTVSEKKRSNFIVIDSDDNCIYNNNGNKIEENEDDDISGIKTIARSAPAISMIDNIENFPNSESIDSNLSDVQRCSSSFSVDNSSNLCLFPITNDQNGSTHSISRSTEEIYNEKIEQLEKTNEYLEQQNQMLKIQNECYRSKLELIEFDKKTIIDDNEQIENNFQQKLVQISEMHGEIVEFNEHLFRIIHIKNSIINRLRDELIDLRGPLPDKEEISLVNTNTNDTSHSLQSLPQPLIHVWIPTAFLSGEEEWNVYRRYSQLYSFRKQLKTQFPSTLRFEFPPKKAIGNKDSKVVQERRKKLETYLRNVINFLQTQNSDINSKERLTMIVPFLSEKYFPQNQNSHPSTQDLFQRSNQENTSQQQSASSRNYLGF</sequence>
<dbReference type="GO" id="GO:0015031">
    <property type="term" value="P:protein transport"/>
    <property type="evidence" value="ECO:0007669"/>
    <property type="project" value="UniProtKB-KW"/>
</dbReference>
<dbReference type="GO" id="GO:0035091">
    <property type="term" value="F:phosphatidylinositol binding"/>
    <property type="evidence" value="ECO:0007669"/>
    <property type="project" value="InterPro"/>
</dbReference>
<keyword evidence="4" id="KW-0813">Transport</keyword>
<dbReference type="PROSITE" id="PS50195">
    <property type="entry name" value="PX"/>
    <property type="match status" value="1"/>
</dbReference>
<dbReference type="InterPro" id="IPR037213">
    <property type="entry name" value="Run_dom_sf"/>
</dbReference>
<keyword evidence="12" id="KW-0175">Coiled coil</keyword>
<evidence type="ECO:0000313" key="18">
    <source>
        <dbReference type="EnsemblMetazoa" id="KAF7493477.1"/>
    </source>
</evidence>
<evidence type="ECO:0000259" key="15">
    <source>
        <dbReference type="PROSITE" id="PS50195"/>
    </source>
</evidence>
<comment type="similarity">
    <text evidence="2">Belongs to the USE1 family.</text>
</comment>
<dbReference type="Pfam" id="PF09753">
    <property type="entry name" value="Use1"/>
    <property type="match status" value="1"/>
</dbReference>
<evidence type="ECO:0000313" key="17">
    <source>
        <dbReference type="EMBL" id="KAF7493477.1"/>
    </source>
</evidence>
<keyword evidence="9 14" id="KW-1133">Transmembrane helix</keyword>
<evidence type="ECO:0000256" key="6">
    <source>
        <dbReference type="ARBA" id="ARBA00022824"/>
    </source>
</evidence>
<dbReference type="SUPFAM" id="SSF64268">
    <property type="entry name" value="PX domain"/>
    <property type="match status" value="1"/>
</dbReference>
<evidence type="ECO:0000256" key="8">
    <source>
        <dbReference type="ARBA" id="ARBA00022927"/>
    </source>
</evidence>
<keyword evidence="10 14" id="KW-0472">Membrane</keyword>
<accession>A0A834RD23</accession>
<evidence type="ECO:0000256" key="4">
    <source>
        <dbReference type="ARBA" id="ARBA00022448"/>
    </source>
</evidence>
<protein>
    <recommendedName>
        <fullName evidence="3">Vesicle transport protein USE1</fullName>
    </recommendedName>
    <alternativeName>
        <fullName evidence="11">USE1-like protein</fullName>
    </alternativeName>
</protein>
<dbReference type="EnsemblMetazoa" id="SSS_259s_mrna">
    <property type="protein sequence ID" value="KAF7493477.1"/>
    <property type="gene ID" value="SSS_259"/>
</dbReference>
<dbReference type="EMBL" id="WVUK01000056">
    <property type="protein sequence ID" value="KAF7493477.1"/>
    <property type="molecule type" value="Genomic_DNA"/>
</dbReference>
<dbReference type="SUPFAM" id="SSF140741">
    <property type="entry name" value="RUN domain-like"/>
    <property type="match status" value="1"/>
</dbReference>
<feature type="coiled-coil region" evidence="12">
    <location>
        <begin position="589"/>
        <end position="616"/>
    </location>
</feature>
<name>A0A834RD23_SARSC</name>
<dbReference type="Gene3D" id="1.20.58.900">
    <property type="match status" value="1"/>
</dbReference>
<evidence type="ECO:0000256" key="7">
    <source>
        <dbReference type="ARBA" id="ARBA00022892"/>
    </source>
</evidence>
<keyword evidence="8" id="KW-0653">Protein transport</keyword>
<dbReference type="Pfam" id="PF00787">
    <property type="entry name" value="PX"/>
    <property type="match status" value="1"/>
</dbReference>
<feature type="region of interest" description="Disordered" evidence="13">
    <location>
        <begin position="821"/>
        <end position="855"/>
    </location>
</feature>
<feature type="domain" description="RUN" evidence="16">
    <location>
        <begin position="298"/>
        <end position="439"/>
    </location>
</feature>
<evidence type="ECO:0000256" key="14">
    <source>
        <dbReference type="SAM" id="Phobius"/>
    </source>
</evidence>
<gene>
    <name evidence="17" type="primary">SSS_259g</name>
    <name evidence="17" type="ORF">SSS_259</name>
</gene>
<evidence type="ECO:0000256" key="12">
    <source>
        <dbReference type="SAM" id="Coils"/>
    </source>
</evidence>
<proteinExistence type="inferred from homology"/>
<dbReference type="PANTHER" id="PTHR47194">
    <property type="entry name" value="SORTING NEXIN-29-RELATED"/>
    <property type="match status" value="1"/>
</dbReference>
<keyword evidence="19" id="KW-1185">Reference proteome</keyword>
<evidence type="ECO:0000256" key="11">
    <source>
        <dbReference type="ARBA" id="ARBA00032711"/>
    </source>
</evidence>
<dbReference type="PANTHER" id="PTHR47194:SF3">
    <property type="entry name" value="SORTING NEXIN 29"/>
    <property type="match status" value="1"/>
</dbReference>
<evidence type="ECO:0000256" key="5">
    <source>
        <dbReference type="ARBA" id="ARBA00022692"/>
    </source>
</evidence>
<dbReference type="Gene3D" id="3.30.1520.10">
    <property type="entry name" value="Phox-like domain"/>
    <property type="match status" value="1"/>
</dbReference>
<dbReference type="Pfam" id="PF02759">
    <property type="entry name" value="RUN"/>
    <property type="match status" value="1"/>
</dbReference>
<evidence type="ECO:0000259" key="16">
    <source>
        <dbReference type="PROSITE" id="PS50826"/>
    </source>
</evidence>
<organism evidence="17">
    <name type="scientific">Sarcoptes scabiei</name>
    <name type="common">Itch mite</name>
    <name type="synonym">Acarus scabiei</name>
    <dbReference type="NCBI Taxonomy" id="52283"/>
    <lineage>
        <taxon>Eukaryota</taxon>
        <taxon>Metazoa</taxon>
        <taxon>Ecdysozoa</taxon>
        <taxon>Arthropoda</taxon>
        <taxon>Chelicerata</taxon>
        <taxon>Arachnida</taxon>
        <taxon>Acari</taxon>
        <taxon>Acariformes</taxon>
        <taxon>Sarcoptiformes</taxon>
        <taxon>Astigmata</taxon>
        <taxon>Psoroptidia</taxon>
        <taxon>Sarcoptoidea</taxon>
        <taxon>Sarcoptidae</taxon>
        <taxon>Sarcoptinae</taxon>
        <taxon>Sarcoptes</taxon>
    </lineage>
</organism>
<dbReference type="CDD" id="cd15860">
    <property type="entry name" value="SNARE_USE1"/>
    <property type="match status" value="1"/>
</dbReference>
<keyword evidence="7" id="KW-0931">ER-Golgi transport</keyword>
<evidence type="ECO:0000256" key="10">
    <source>
        <dbReference type="ARBA" id="ARBA00023136"/>
    </source>
</evidence>
<dbReference type="SMART" id="SM00593">
    <property type="entry name" value="RUN"/>
    <property type="match status" value="1"/>
</dbReference>
<comment type="subcellular location">
    <subcellularLocation>
        <location evidence="1">Endoplasmic reticulum membrane</location>
        <topology evidence="1">Single-pass type IV membrane protein</topology>
    </subcellularLocation>
</comment>
<dbReference type="InterPro" id="IPR036871">
    <property type="entry name" value="PX_dom_sf"/>
</dbReference>
<evidence type="ECO:0000256" key="13">
    <source>
        <dbReference type="SAM" id="MobiDB-lite"/>
    </source>
</evidence>
<dbReference type="Proteomes" id="UP000070412">
    <property type="component" value="Unassembled WGS sequence"/>
</dbReference>
<feature type="domain" description="PX" evidence="15">
    <location>
        <begin position="695"/>
        <end position="818"/>
    </location>
</feature>
<dbReference type="SMART" id="SM00312">
    <property type="entry name" value="PX"/>
    <property type="match status" value="1"/>
</dbReference>
<reference evidence="18" key="3">
    <citation type="submission" date="2022-06" db="UniProtKB">
        <authorList>
            <consortium name="EnsemblMetazoa"/>
        </authorList>
    </citation>
    <scope>IDENTIFICATION</scope>
</reference>
<evidence type="ECO:0000256" key="3">
    <source>
        <dbReference type="ARBA" id="ARBA00015843"/>
    </source>
</evidence>
<evidence type="ECO:0000256" key="2">
    <source>
        <dbReference type="ARBA" id="ARBA00007891"/>
    </source>
</evidence>
<evidence type="ECO:0000256" key="1">
    <source>
        <dbReference type="ARBA" id="ARBA00004163"/>
    </source>
</evidence>
<keyword evidence="5 14" id="KW-0812">Transmembrane</keyword>
<dbReference type="PROSITE" id="PS50826">
    <property type="entry name" value="RUN"/>
    <property type="match status" value="1"/>
</dbReference>
<keyword evidence="6" id="KW-0256">Endoplasmic reticulum</keyword>
<dbReference type="InterPro" id="IPR001683">
    <property type="entry name" value="PX_dom"/>
</dbReference>
<dbReference type="AlphaFoldDB" id="A0A834RD23"/>